<feature type="chain" id="PRO_5034542449" description="GH16 domain-containing protein" evidence="1">
    <location>
        <begin position="22"/>
        <end position="324"/>
    </location>
</feature>
<evidence type="ECO:0000313" key="4">
    <source>
        <dbReference type="Proteomes" id="UP000664534"/>
    </source>
</evidence>
<organism evidence="3 4">
    <name type="scientific">Imshaugia aleurites</name>
    <dbReference type="NCBI Taxonomy" id="172621"/>
    <lineage>
        <taxon>Eukaryota</taxon>
        <taxon>Fungi</taxon>
        <taxon>Dikarya</taxon>
        <taxon>Ascomycota</taxon>
        <taxon>Pezizomycotina</taxon>
        <taxon>Lecanoromycetes</taxon>
        <taxon>OSLEUM clade</taxon>
        <taxon>Lecanoromycetidae</taxon>
        <taxon>Lecanorales</taxon>
        <taxon>Lecanorineae</taxon>
        <taxon>Parmeliaceae</taxon>
        <taxon>Imshaugia</taxon>
    </lineage>
</organism>
<gene>
    <name evidence="3" type="ORF">IMSHALPRED_000521</name>
</gene>
<keyword evidence="4" id="KW-1185">Reference proteome</keyword>
<keyword evidence="1" id="KW-0732">Signal</keyword>
<dbReference type="EMBL" id="CAJPDT010000102">
    <property type="protein sequence ID" value="CAF9937734.1"/>
    <property type="molecule type" value="Genomic_DNA"/>
</dbReference>
<dbReference type="SUPFAM" id="SSF49899">
    <property type="entry name" value="Concanavalin A-like lectins/glucanases"/>
    <property type="match status" value="1"/>
</dbReference>
<dbReference type="InterPro" id="IPR050546">
    <property type="entry name" value="Glycosyl_Hydrlase_16"/>
</dbReference>
<evidence type="ECO:0000259" key="2">
    <source>
        <dbReference type="PROSITE" id="PS51762"/>
    </source>
</evidence>
<dbReference type="InterPro" id="IPR013320">
    <property type="entry name" value="ConA-like_dom_sf"/>
</dbReference>
<feature type="signal peptide" evidence="1">
    <location>
        <begin position="1"/>
        <end position="21"/>
    </location>
</feature>
<dbReference type="GO" id="GO:0009251">
    <property type="term" value="P:glucan catabolic process"/>
    <property type="evidence" value="ECO:0007669"/>
    <property type="project" value="TreeGrafter"/>
</dbReference>
<evidence type="ECO:0000313" key="3">
    <source>
        <dbReference type="EMBL" id="CAF9937734.1"/>
    </source>
</evidence>
<feature type="domain" description="GH16" evidence="2">
    <location>
        <begin position="16"/>
        <end position="265"/>
    </location>
</feature>
<comment type="caution">
    <text evidence="3">The sequence shown here is derived from an EMBL/GenBank/DDBJ whole genome shotgun (WGS) entry which is preliminary data.</text>
</comment>
<feature type="non-terminal residue" evidence="3">
    <location>
        <position position="324"/>
    </location>
</feature>
<dbReference type="OrthoDB" id="192832at2759"/>
<dbReference type="GO" id="GO:0004553">
    <property type="term" value="F:hydrolase activity, hydrolyzing O-glycosyl compounds"/>
    <property type="evidence" value="ECO:0007669"/>
    <property type="project" value="InterPro"/>
</dbReference>
<dbReference type="Pfam" id="PF26113">
    <property type="entry name" value="GH16_XgeA"/>
    <property type="match status" value="1"/>
</dbReference>
<accession>A0A8H3J0A5</accession>
<dbReference type="Gene3D" id="2.60.120.200">
    <property type="match status" value="1"/>
</dbReference>
<evidence type="ECO:0000256" key="1">
    <source>
        <dbReference type="SAM" id="SignalP"/>
    </source>
</evidence>
<dbReference type="PANTHER" id="PTHR10963">
    <property type="entry name" value="GLYCOSYL HYDROLASE-RELATED"/>
    <property type="match status" value="1"/>
</dbReference>
<dbReference type="PANTHER" id="PTHR10963:SF24">
    <property type="entry name" value="GLYCOSIDASE C21B10.07-RELATED"/>
    <property type="match status" value="1"/>
</dbReference>
<proteinExistence type="predicted"/>
<dbReference type="InterPro" id="IPR000757">
    <property type="entry name" value="Beta-glucanase-like"/>
</dbReference>
<protein>
    <recommendedName>
        <fullName evidence="2">GH16 domain-containing protein</fullName>
    </recommendedName>
</protein>
<dbReference type="PROSITE" id="PS51762">
    <property type="entry name" value="GH16_2"/>
    <property type="match status" value="1"/>
</dbReference>
<name>A0A8H3J0A5_9LECA</name>
<dbReference type="Proteomes" id="UP000664534">
    <property type="component" value="Unassembled WGS sequence"/>
</dbReference>
<sequence>MHFSTLTLLFAAVGLAEIAAAAYSIQDDYSGNNFFNMFTFDTENDLTNGYVNYLDESDAQNANLISVDNGVVTISSDSSNIASGRGRNSVRITSINQYTHGLVVLDLQHMPSAACGIWPAFWSTGPSWPNNGEIDIIEGVNFQAQNAMTLHTNSNCTLMSQDCSGGCGIENGGTPSFGDGFNGHAGGIYALEWTSDVINIFYFARSDIPADALSESPNPTGWGNPTASFVGGSGCTIDEHFSDHQIVFDTTFCGDWAGGVWSQTPQCSNQAASCQDYVQNNPGAFAGAYWTINSLKVYTDTSAVKRDVGVPSPEFTPNVITQSA</sequence>
<dbReference type="AlphaFoldDB" id="A0A8H3J0A5"/>
<dbReference type="CDD" id="cd02181">
    <property type="entry name" value="GH16_fungal_Lam16A_glucanase"/>
    <property type="match status" value="1"/>
</dbReference>
<reference evidence="3" key="1">
    <citation type="submission" date="2021-03" db="EMBL/GenBank/DDBJ databases">
        <authorList>
            <person name="Tagirdzhanova G."/>
        </authorList>
    </citation>
    <scope>NUCLEOTIDE SEQUENCE</scope>
</reference>